<protein>
    <submittedName>
        <fullName evidence="1">Uncharacterized protein</fullName>
    </submittedName>
</protein>
<accession>A0A1H4B2V6</accession>
<dbReference type="RefSeq" id="WP_208859717.1">
    <property type="nucleotide sequence ID" value="NZ_CAXIQL010000074.1"/>
</dbReference>
<name>A0A1H4B2V6_9BURK</name>
<evidence type="ECO:0000313" key="2">
    <source>
        <dbReference type="Proteomes" id="UP000199002"/>
    </source>
</evidence>
<dbReference type="EMBL" id="FNQJ01000012">
    <property type="protein sequence ID" value="SEA42480.1"/>
    <property type="molecule type" value="Genomic_DNA"/>
</dbReference>
<gene>
    <name evidence="1" type="ORF">SAMN05421875_11285</name>
</gene>
<dbReference type="AlphaFoldDB" id="A0A1H4B2V6"/>
<evidence type="ECO:0000313" key="1">
    <source>
        <dbReference type="EMBL" id="SEA42480.1"/>
    </source>
</evidence>
<dbReference type="Proteomes" id="UP000199002">
    <property type="component" value="Unassembled WGS sequence"/>
</dbReference>
<proteinExistence type="predicted"/>
<reference evidence="2" key="1">
    <citation type="submission" date="2016-10" db="EMBL/GenBank/DDBJ databases">
        <authorList>
            <person name="Varghese N."/>
            <person name="Submissions S."/>
        </authorList>
    </citation>
    <scope>NUCLEOTIDE SEQUENCE [LARGE SCALE GENOMIC DNA]</scope>
    <source>
        <strain evidence="2">DSM 25157</strain>
    </source>
</reference>
<organism evidence="1 2">
    <name type="scientific">Acidovorax soli</name>
    <dbReference type="NCBI Taxonomy" id="592050"/>
    <lineage>
        <taxon>Bacteria</taxon>
        <taxon>Pseudomonadati</taxon>
        <taxon>Pseudomonadota</taxon>
        <taxon>Betaproteobacteria</taxon>
        <taxon>Burkholderiales</taxon>
        <taxon>Comamonadaceae</taxon>
        <taxon>Acidovorax</taxon>
    </lineage>
</organism>
<keyword evidence="2" id="KW-1185">Reference proteome</keyword>
<dbReference type="GeneID" id="90620176"/>
<sequence length="271" mass="30520">MGAKSLSAGDLRAALVSMVLEWERRYGVAPSATSAISEHDAALLVGHTPESFSLDCIGRTAVRRGTDFCLRGVRYQVKACRPSGKPGSFVTWVPKARNYEWDRLIWILYDREFRILEAWEWTVEEYRSAFDTVNRLSPALMREGRALHAAAHETQPPDNDPKGEEHVPSAICFIERMRKQRRIDPNGSEWESGDWDVAEAKAALLIGKRIYFHEKQAEESYFGGTITGYRVLPMDHPATPGRIVFSFTPDAAGRGFSAGSNGWRFEQKTIP</sequence>